<dbReference type="PANTHER" id="PTHR43767:SF1">
    <property type="entry name" value="NONRIBOSOMAL PEPTIDE SYNTHASE PES1 (EUROFUNG)-RELATED"/>
    <property type="match status" value="1"/>
</dbReference>
<dbReference type="InterPro" id="IPR045851">
    <property type="entry name" value="AMP-bd_C_sf"/>
</dbReference>
<evidence type="ECO:0000313" key="5">
    <source>
        <dbReference type="EMBL" id="TWI56120.1"/>
    </source>
</evidence>
<sequence length="508" mass="57266">MYIADELKKKVDSQPNHIITSYKGRELTYLEFYKLAEKIAAYFQAKGYQKDDILALALHNSDYFLLCYYACQIGGFTVLPINTKLTTREIEYILSHSEARGLIYDKRFEETIDAVVPKLPTIKETLTTGYSKMNENRIEDIFLGEECKVMPTSREDDDTAVIFYTSGTTGRPKGVMLTNKNLIATAQIWSEAMDITNKDRMQVVAPLFHCAACHVFSIPMIYSGGTLVIEEGFSPAQAIKTMEKEKVTIFFGVPAMYSILLTVPALKEASLPHLRLLTYGAAPMPYELVKRVKEIFPEVKVQNLYGQTENSPAATTLKDHYALSKIGSVGEPLPQTQVRVVDENGEQLPIGEVGEIIVKGPQVMKGYLKNEEATRTTVKDGWLYSGDLGRFDEDGLLYIVDRKKDMIIRGGENIYPVEIEEILYEIPEVLEAAIIGIPDEVLGEVPKAIVVRKEGMQINENDVFEYCQKRLAKYKMPHEVEFIEALPRNASGKVLKTVLRNVKEKIDL</sequence>
<comment type="caution">
    <text evidence="5">The sequence shown here is derived from an EMBL/GenBank/DDBJ whole genome shotgun (WGS) entry which is preliminary data.</text>
</comment>
<name>A0A562QIX3_9BACI</name>
<evidence type="ECO:0000259" key="4">
    <source>
        <dbReference type="Pfam" id="PF13193"/>
    </source>
</evidence>
<gene>
    <name evidence="5" type="ORF">IQ10_02009</name>
</gene>
<evidence type="ECO:0000256" key="2">
    <source>
        <dbReference type="ARBA" id="ARBA00022598"/>
    </source>
</evidence>
<dbReference type="PROSITE" id="PS00455">
    <property type="entry name" value="AMP_BINDING"/>
    <property type="match status" value="1"/>
</dbReference>
<keyword evidence="6" id="KW-1185">Reference proteome</keyword>
<dbReference type="Gene3D" id="3.40.50.12780">
    <property type="entry name" value="N-terminal domain of ligase-like"/>
    <property type="match status" value="1"/>
</dbReference>
<evidence type="ECO:0000259" key="3">
    <source>
        <dbReference type="Pfam" id="PF00501"/>
    </source>
</evidence>
<dbReference type="PANTHER" id="PTHR43767">
    <property type="entry name" value="LONG-CHAIN-FATTY-ACID--COA LIGASE"/>
    <property type="match status" value="1"/>
</dbReference>
<reference evidence="5 6" key="1">
    <citation type="journal article" date="2015" name="Stand. Genomic Sci.">
        <title>Genomic Encyclopedia of Bacterial and Archaeal Type Strains, Phase III: the genomes of soil and plant-associated and newly described type strains.</title>
        <authorList>
            <person name="Whitman W.B."/>
            <person name="Woyke T."/>
            <person name="Klenk H.P."/>
            <person name="Zhou Y."/>
            <person name="Lilburn T.G."/>
            <person name="Beck B.J."/>
            <person name="De Vos P."/>
            <person name="Vandamme P."/>
            <person name="Eisen J.A."/>
            <person name="Garrity G."/>
            <person name="Hugenholtz P."/>
            <person name="Kyrpides N.C."/>
        </authorList>
    </citation>
    <scope>NUCLEOTIDE SEQUENCE [LARGE SCALE GENOMIC DNA]</scope>
    <source>
        <strain evidence="5 6">CGMCC 1.10116</strain>
    </source>
</reference>
<accession>A0A562QIX3</accession>
<organism evidence="5 6">
    <name type="scientific">Halalkalibacter nanhaiisediminis</name>
    <dbReference type="NCBI Taxonomy" id="688079"/>
    <lineage>
        <taxon>Bacteria</taxon>
        <taxon>Bacillati</taxon>
        <taxon>Bacillota</taxon>
        <taxon>Bacilli</taxon>
        <taxon>Bacillales</taxon>
        <taxon>Bacillaceae</taxon>
        <taxon>Halalkalibacter</taxon>
    </lineage>
</organism>
<dbReference type="CDD" id="cd17631">
    <property type="entry name" value="FACL_FadD13-like"/>
    <property type="match status" value="1"/>
</dbReference>
<protein>
    <submittedName>
        <fullName evidence="5">Long-chain acyl-CoA synthetase</fullName>
    </submittedName>
</protein>
<dbReference type="Proteomes" id="UP000315711">
    <property type="component" value="Unassembled WGS sequence"/>
</dbReference>
<dbReference type="Gene3D" id="3.30.300.30">
    <property type="match status" value="1"/>
</dbReference>
<dbReference type="FunFam" id="3.30.300.30:FF:000008">
    <property type="entry name" value="2,3-dihydroxybenzoate-AMP ligase"/>
    <property type="match status" value="1"/>
</dbReference>
<proteinExistence type="inferred from homology"/>
<dbReference type="Pfam" id="PF00501">
    <property type="entry name" value="AMP-binding"/>
    <property type="match status" value="1"/>
</dbReference>
<dbReference type="Pfam" id="PF13193">
    <property type="entry name" value="AMP-binding_C"/>
    <property type="match status" value="1"/>
</dbReference>
<dbReference type="OrthoDB" id="9765680at2"/>
<dbReference type="SUPFAM" id="SSF56801">
    <property type="entry name" value="Acetyl-CoA synthetase-like"/>
    <property type="match status" value="1"/>
</dbReference>
<dbReference type="NCBIfam" id="NF004837">
    <property type="entry name" value="PRK06187.1"/>
    <property type="match status" value="1"/>
</dbReference>
<feature type="domain" description="AMP-dependent synthetase/ligase" evidence="3">
    <location>
        <begin position="8"/>
        <end position="368"/>
    </location>
</feature>
<keyword evidence="2" id="KW-0436">Ligase</keyword>
<dbReference type="AlphaFoldDB" id="A0A562QIX3"/>
<dbReference type="InterPro" id="IPR020459">
    <property type="entry name" value="AMP-binding"/>
</dbReference>
<dbReference type="PRINTS" id="PR00154">
    <property type="entry name" value="AMPBINDING"/>
</dbReference>
<comment type="similarity">
    <text evidence="1">Belongs to the ATP-dependent AMP-binding enzyme family.</text>
</comment>
<evidence type="ECO:0000256" key="1">
    <source>
        <dbReference type="ARBA" id="ARBA00006432"/>
    </source>
</evidence>
<dbReference type="InterPro" id="IPR042099">
    <property type="entry name" value="ANL_N_sf"/>
</dbReference>
<feature type="domain" description="AMP-binding enzyme C-terminal" evidence="4">
    <location>
        <begin position="418"/>
        <end position="493"/>
    </location>
</feature>
<dbReference type="InterPro" id="IPR050237">
    <property type="entry name" value="ATP-dep_AMP-bd_enzyme"/>
</dbReference>
<dbReference type="InterPro" id="IPR020845">
    <property type="entry name" value="AMP-binding_CS"/>
</dbReference>
<dbReference type="InterPro" id="IPR025110">
    <property type="entry name" value="AMP-bd_C"/>
</dbReference>
<dbReference type="RefSeq" id="WP_144450307.1">
    <property type="nucleotide sequence ID" value="NZ_VLKZ01000005.1"/>
</dbReference>
<dbReference type="GO" id="GO:0016878">
    <property type="term" value="F:acid-thiol ligase activity"/>
    <property type="evidence" value="ECO:0007669"/>
    <property type="project" value="UniProtKB-ARBA"/>
</dbReference>
<evidence type="ECO:0000313" key="6">
    <source>
        <dbReference type="Proteomes" id="UP000315711"/>
    </source>
</evidence>
<dbReference type="EMBL" id="VLKZ01000005">
    <property type="protein sequence ID" value="TWI56120.1"/>
    <property type="molecule type" value="Genomic_DNA"/>
</dbReference>
<dbReference type="InterPro" id="IPR000873">
    <property type="entry name" value="AMP-dep_synth/lig_dom"/>
</dbReference>